<dbReference type="GO" id="GO:0009279">
    <property type="term" value="C:cell outer membrane"/>
    <property type="evidence" value="ECO:0007669"/>
    <property type="project" value="UniProtKB-SubCell"/>
</dbReference>
<evidence type="ECO:0000256" key="1">
    <source>
        <dbReference type="ARBA" id="ARBA00004571"/>
    </source>
</evidence>
<dbReference type="Pfam" id="PF07715">
    <property type="entry name" value="Plug"/>
    <property type="match status" value="1"/>
</dbReference>
<accession>A0A1I0NEM8</accession>
<keyword evidence="6 8" id="KW-0472">Membrane</keyword>
<evidence type="ECO:0000256" key="2">
    <source>
        <dbReference type="ARBA" id="ARBA00022448"/>
    </source>
</evidence>
<keyword evidence="4 8" id="KW-0812">Transmembrane</keyword>
<name>A0A1I0NEM8_9BACT</name>
<keyword evidence="11" id="KW-1185">Reference proteome</keyword>
<keyword evidence="10" id="KW-0675">Receptor</keyword>
<evidence type="ECO:0000313" key="11">
    <source>
        <dbReference type="Proteomes" id="UP000199373"/>
    </source>
</evidence>
<evidence type="ECO:0000256" key="6">
    <source>
        <dbReference type="ARBA" id="ARBA00023136"/>
    </source>
</evidence>
<dbReference type="InterPro" id="IPR036942">
    <property type="entry name" value="Beta-barrel_TonB_sf"/>
</dbReference>
<dbReference type="PROSITE" id="PS52016">
    <property type="entry name" value="TONB_DEPENDENT_REC_3"/>
    <property type="match status" value="1"/>
</dbReference>
<gene>
    <name evidence="10" type="ORF">SAMN04487850_1179</name>
</gene>
<dbReference type="SUPFAM" id="SSF56935">
    <property type="entry name" value="Porins"/>
    <property type="match status" value="1"/>
</dbReference>
<dbReference type="PANTHER" id="PTHR30069:SF29">
    <property type="entry name" value="HEMOGLOBIN AND HEMOGLOBIN-HAPTOGLOBIN-BINDING PROTEIN 1-RELATED"/>
    <property type="match status" value="1"/>
</dbReference>
<evidence type="ECO:0000256" key="8">
    <source>
        <dbReference type="PROSITE-ProRule" id="PRU01360"/>
    </source>
</evidence>
<sequence length="712" mass="81264">MVKSEDLPMEKPLAPPLGLGGVGTQKVEVKSEPCRLMQRASLLLLSCFLCLHTTAQGKLDSVQHIREIVVVSRPAMREVVPSQKLKGEQLEKLNTHSVADALRYFSGIQLKDYGGVGGIKTVNIRSMGTHHLGISYDGVALGNAQNGQIDLGQFSLDNVEEVTLYNGQKSAIFQPASDFGHAGSVYIRTKAPDFARHDTLGTRHDYHLRLKAQYGSSDMFRFSTLWEQRLSETVSSSLSTGFLTASGKYKFRYERRYPDGTTAWDTTAIRQNGDIHAERVEGNLYGRLYQGSWQVKGYLYHSARGIPGAIVNNVWRRGERQQDLNTFVQAAFDKNVGEGFSTRWLAKYAYYNTHYVNKDTTQLPVDNRYRQQELYLSTANVLELLPNWSASLSYDFKWNKLNADIYNFAYPTRRSHLVSLATAIDYRHLKAQASVLASFVNDRTHRRGAFAGMDASRSLSKLTPAVFVNVYPFRGNFFSMRAYVKKSFRMPTFNDLYYTDMGNASLTPESALQYDAGFVLNKHFMEGIVRHAQMHFDVYYNTVHDKIVAYPKGQQFRWTMLNLGRVHIKGVDVEAEADFQVGRELVATARAQYTYQDARDVTDPATSYYRDQIPYIPWHSGSAIVGLSYRNWDFNYSFIYAGERYDSQENILYNHMEPWYTSDLSIACRFHWQKVLWKAHLDVNNVLGQDYEVIVNYPMPGRNYTITLSVEI</sequence>
<dbReference type="PANTHER" id="PTHR30069">
    <property type="entry name" value="TONB-DEPENDENT OUTER MEMBRANE RECEPTOR"/>
    <property type="match status" value="1"/>
</dbReference>
<dbReference type="Gene3D" id="2.170.130.10">
    <property type="entry name" value="TonB-dependent receptor, plug domain"/>
    <property type="match status" value="1"/>
</dbReference>
<keyword evidence="3 8" id="KW-1134">Transmembrane beta strand</keyword>
<dbReference type="GO" id="GO:0044718">
    <property type="term" value="P:siderophore transmembrane transport"/>
    <property type="evidence" value="ECO:0007669"/>
    <property type="project" value="TreeGrafter"/>
</dbReference>
<keyword evidence="5" id="KW-0732">Signal</keyword>
<evidence type="ECO:0000256" key="3">
    <source>
        <dbReference type="ARBA" id="ARBA00022452"/>
    </source>
</evidence>
<evidence type="ECO:0000256" key="4">
    <source>
        <dbReference type="ARBA" id="ARBA00022692"/>
    </source>
</evidence>
<dbReference type="InterPro" id="IPR012910">
    <property type="entry name" value="Plug_dom"/>
</dbReference>
<proteinExistence type="inferred from homology"/>
<feature type="domain" description="TonB-dependent receptor plug" evidence="9">
    <location>
        <begin position="81"/>
        <end position="174"/>
    </location>
</feature>
<dbReference type="InterPro" id="IPR037066">
    <property type="entry name" value="Plug_dom_sf"/>
</dbReference>
<dbReference type="InterPro" id="IPR039426">
    <property type="entry name" value="TonB-dep_rcpt-like"/>
</dbReference>
<comment type="subcellular location">
    <subcellularLocation>
        <location evidence="1 8">Cell outer membrane</location>
        <topology evidence="1 8">Multi-pass membrane protein</topology>
    </subcellularLocation>
</comment>
<reference evidence="10 11" key="1">
    <citation type="submission" date="2016-10" db="EMBL/GenBank/DDBJ databases">
        <authorList>
            <person name="de Groot N.N."/>
        </authorList>
    </citation>
    <scope>NUCLEOTIDE SEQUENCE [LARGE SCALE GENOMIC DNA]</scope>
    <source>
        <strain evidence="10 11">TC2-24</strain>
    </source>
</reference>
<evidence type="ECO:0000259" key="9">
    <source>
        <dbReference type="Pfam" id="PF07715"/>
    </source>
</evidence>
<dbReference type="Gene3D" id="2.40.170.20">
    <property type="entry name" value="TonB-dependent receptor, beta-barrel domain"/>
    <property type="match status" value="1"/>
</dbReference>
<evidence type="ECO:0000313" key="10">
    <source>
        <dbReference type="EMBL" id="SEV99681.1"/>
    </source>
</evidence>
<evidence type="ECO:0000256" key="7">
    <source>
        <dbReference type="ARBA" id="ARBA00023237"/>
    </source>
</evidence>
<comment type="similarity">
    <text evidence="8">Belongs to the TonB-dependent receptor family.</text>
</comment>
<organism evidence="10 11">
    <name type="scientific">Prevotella aff. ruminicola Tc2-24</name>
    <dbReference type="NCBI Taxonomy" id="81582"/>
    <lineage>
        <taxon>Bacteria</taxon>
        <taxon>Pseudomonadati</taxon>
        <taxon>Bacteroidota</taxon>
        <taxon>Bacteroidia</taxon>
        <taxon>Bacteroidales</taxon>
        <taxon>Prevotellaceae</taxon>
        <taxon>Prevotella</taxon>
    </lineage>
</organism>
<evidence type="ECO:0000256" key="5">
    <source>
        <dbReference type="ARBA" id="ARBA00022729"/>
    </source>
</evidence>
<dbReference type="EMBL" id="FOIQ01000002">
    <property type="protein sequence ID" value="SEV99681.1"/>
    <property type="molecule type" value="Genomic_DNA"/>
</dbReference>
<protein>
    <submittedName>
        <fullName evidence="10">Outer membrane cobalamin receptor protein</fullName>
    </submittedName>
</protein>
<dbReference type="GO" id="GO:0015344">
    <property type="term" value="F:siderophore uptake transmembrane transporter activity"/>
    <property type="evidence" value="ECO:0007669"/>
    <property type="project" value="TreeGrafter"/>
</dbReference>
<dbReference type="Proteomes" id="UP000199373">
    <property type="component" value="Unassembled WGS sequence"/>
</dbReference>
<keyword evidence="2 8" id="KW-0813">Transport</keyword>
<dbReference type="AlphaFoldDB" id="A0A1I0NEM8"/>
<keyword evidence="7 8" id="KW-0998">Cell outer membrane</keyword>